<proteinExistence type="predicted"/>
<organism evidence="6 7">
    <name type="scientific">Psychrobacillus insolitus</name>
    <dbReference type="NCBI Taxonomy" id="1461"/>
    <lineage>
        <taxon>Bacteria</taxon>
        <taxon>Bacillati</taxon>
        <taxon>Bacillota</taxon>
        <taxon>Bacilli</taxon>
        <taxon>Bacillales</taxon>
        <taxon>Bacillaceae</taxon>
        <taxon>Psychrobacillus</taxon>
    </lineage>
</organism>
<evidence type="ECO:0000256" key="2">
    <source>
        <dbReference type="ARBA" id="ARBA00022741"/>
    </source>
</evidence>
<dbReference type="Gene3D" id="2.40.10.220">
    <property type="entry name" value="predicted glycosyltransferase like domains"/>
    <property type="match status" value="1"/>
</dbReference>
<dbReference type="InterPro" id="IPR009926">
    <property type="entry name" value="T3SS_YcgR_PilZN"/>
</dbReference>
<keyword evidence="7" id="KW-1185">Reference proteome</keyword>
<dbReference type="Pfam" id="PF07238">
    <property type="entry name" value="PilZ"/>
    <property type="match status" value="1"/>
</dbReference>
<dbReference type="InterPro" id="IPR012349">
    <property type="entry name" value="Split_barrel_FMN-bd"/>
</dbReference>
<keyword evidence="2" id="KW-0547">Nucleotide-binding</keyword>
<feature type="domain" description="PilZ" evidence="4">
    <location>
        <begin position="99"/>
        <end position="204"/>
    </location>
</feature>
<protein>
    <submittedName>
        <fullName evidence="6">C-di-GMP-binding flagellar brake protein YcgR</fullName>
    </submittedName>
</protein>
<keyword evidence="1" id="KW-0973">c-di-GMP</keyword>
<keyword evidence="6" id="KW-0966">Cell projection</keyword>
<evidence type="ECO:0000259" key="5">
    <source>
        <dbReference type="Pfam" id="PF12945"/>
    </source>
</evidence>
<evidence type="ECO:0000313" key="7">
    <source>
        <dbReference type="Proteomes" id="UP000248646"/>
    </source>
</evidence>
<dbReference type="OrthoDB" id="1951449at2"/>
<gene>
    <name evidence="6" type="ORF">C7437_101842</name>
</gene>
<evidence type="ECO:0000259" key="4">
    <source>
        <dbReference type="Pfam" id="PF07238"/>
    </source>
</evidence>
<sequence length="214" mass="24585">MTIKPGTTLTLEPTFNEKKEKYRCKVVDIDNHTVYIDYPLDSKTNKTLFLIDGTQLRVTYAEESKAIFAFNTEVLGRKKGQIPMIKLLYPGDSELIKIQRRDFVRVNYAVDISVEFEDERFQFVTDDISAGGSAIIIKGPIKFNQGDEVSVLLPLCFNNGDIKYVSTIAEIVRIWTRGAQTLASLKFTDTDDFDKQQIVRYCFERQLYLRNKGL</sequence>
<dbReference type="AlphaFoldDB" id="A0A2W7MV77"/>
<dbReference type="GO" id="GO:0035438">
    <property type="term" value="F:cyclic-di-GMP binding"/>
    <property type="evidence" value="ECO:0007669"/>
    <property type="project" value="InterPro"/>
</dbReference>
<name>A0A2W7MV77_9BACI</name>
<keyword evidence="6" id="KW-0282">Flagellum</keyword>
<evidence type="ECO:0000256" key="3">
    <source>
        <dbReference type="ARBA" id="ARBA00023143"/>
    </source>
</evidence>
<reference evidence="6 7" key="1">
    <citation type="submission" date="2018-06" db="EMBL/GenBank/DDBJ databases">
        <title>Genomic Encyclopedia of Type Strains, Phase IV (KMG-IV): sequencing the most valuable type-strain genomes for metagenomic binning, comparative biology and taxonomic classification.</title>
        <authorList>
            <person name="Goeker M."/>
        </authorList>
    </citation>
    <scope>NUCLEOTIDE SEQUENCE [LARGE SCALE GENOMIC DNA]</scope>
    <source>
        <strain evidence="6 7">DSM 5</strain>
    </source>
</reference>
<dbReference type="Proteomes" id="UP000248646">
    <property type="component" value="Unassembled WGS sequence"/>
</dbReference>
<accession>A0A2W7MV77</accession>
<dbReference type="RefSeq" id="WP_111438347.1">
    <property type="nucleotide sequence ID" value="NZ_QKZI01000001.1"/>
</dbReference>
<comment type="caution">
    <text evidence="6">The sequence shown here is derived from an EMBL/GenBank/DDBJ whole genome shotgun (WGS) entry which is preliminary data.</text>
</comment>
<dbReference type="Pfam" id="PF12945">
    <property type="entry name" value="PilZNR"/>
    <property type="match status" value="1"/>
</dbReference>
<feature type="domain" description="Type III secretion system flagellar brake protein YcgR PilZN" evidence="5">
    <location>
        <begin position="4"/>
        <end position="90"/>
    </location>
</feature>
<dbReference type="InterPro" id="IPR009875">
    <property type="entry name" value="PilZ_domain"/>
</dbReference>
<evidence type="ECO:0000256" key="1">
    <source>
        <dbReference type="ARBA" id="ARBA00022636"/>
    </source>
</evidence>
<dbReference type="Gene3D" id="2.30.110.10">
    <property type="entry name" value="Electron Transport, Fmn-binding Protein, Chain A"/>
    <property type="match status" value="1"/>
</dbReference>
<dbReference type="SUPFAM" id="SSF141371">
    <property type="entry name" value="PilZ domain-like"/>
    <property type="match status" value="1"/>
</dbReference>
<keyword evidence="3" id="KW-0975">Bacterial flagellum</keyword>
<keyword evidence="6" id="KW-0969">Cilium</keyword>
<evidence type="ECO:0000313" key="6">
    <source>
        <dbReference type="EMBL" id="PZX07721.1"/>
    </source>
</evidence>
<dbReference type="EMBL" id="QKZI01000001">
    <property type="protein sequence ID" value="PZX07721.1"/>
    <property type="molecule type" value="Genomic_DNA"/>
</dbReference>